<evidence type="ECO:0000313" key="3">
    <source>
        <dbReference type="Proteomes" id="UP001354989"/>
    </source>
</evidence>
<dbReference type="EMBL" id="AP025303">
    <property type="protein sequence ID" value="BDD02476.1"/>
    <property type="molecule type" value="Genomic_DNA"/>
</dbReference>
<dbReference type="NCBIfam" id="TIGR01865">
    <property type="entry name" value="cas_Csn1"/>
    <property type="match status" value="1"/>
</dbReference>
<gene>
    <name evidence="2" type="primary">cas9_1</name>
    <name evidence="2" type="ORF">PEPS_47560</name>
</gene>
<dbReference type="InterPro" id="IPR041383">
    <property type="entry name" value="RuvC_III"/>
</dbReference>
<dbReference type="Pfam" id="PF18541">
    <property type="entry name" value="RuvC_III"/>
    <property type="match status" value="1"/>
</dbReference>
<dbReference type="RefSeq" id="WP_338399666.1">
    <property type="nucleotide sequence ID" value="NZ_AP025303.1"/>
</dbReference>
<protein>
    <submittedName>
        <fullName evidence="2">CRISPR-associated endonuclease Cas9</fullName>
    </submittedName>
</protein>
<dbReference type="InterPro" id="IPR028629">
    <property type="entry name" value="Cas9"/>
</dbReference>
<accession>A0ABM7VN90</accession>
<evidence type="ECO:0000259" key="1">
    <source>
        <dbReference type="Pfam" id="PF18541"/>
    </source>
</evidence>
<keyword evidence="2" id="KW-0378">Hydrolase</keyword>
<organism evidence="2 3">
    <name type="scientific">Persicobacter psychrovividus</name>
    <dbReference type="NCBI Taxonomy" id="387638"/>
    <lineage>
        <taxon>Bacteria</taxon>
        <taxon>Pseudomonadati</taxon>
        <taxon>Bacteroidota</taxon>
        <taxon>Cytophagia</taxon>
        <taxon>Cytophagales</taxon>
        <taxon>Persicobacteraceae</taxon>
        <taxon>Persicobacter</taxon>
    </lineage>
</organism>
<keyword evidence="2" id="KW-0255">Endonuclease</keyword>
<dbReference type="GO" id="GO:0004519">
    <property type="term" value="F:endonuclease activity"/>
    <property type="evidence" value="ECO:0007669"/>
    <property type="project" value="UniProtKB-KW"/>
</dbReference>
<sequence>MSNSSKKILGLSIETEHIGWAFVEKQTNDEYKIIGAGVRVVNLDPEEIIKFKRGVAFSKNQVRTNHRLERRRLDRFQQRKSQLAIILKSLNMAPTEEQVLRMDKLPLWELRAKAATEKLPLSEIGRVFMHLIQRRGYADNGKEFSGNNSEFIAQMKDWHQRILRERQTVGQYFYERMLRDQHFQVRGIILPRAAYEQEFDSIWNTQKTYYPEIFNKINYRKIKEETLFYQRPLKAKRDPLLICKLEGKQQGDKWIGPKVAPLSSPIYQVARLWESINDLRITNREGHCLTLDQEQRQAIFEAGMTAKKLTAKKIQSILKLSPEQGWSLGHAIDRGGLEGFPIYVMLNDILRLNERKGEILSFHYSVETIENNRKQVSNKFEHTPLFRLWHIIYSLPQKHAQAKILKDLPVSEHEAEALSKLNLFDMGYGDKSVKAIRKTLPYLMEGNTAAESLKKAGYNTFPEHNYQEVETELLDKLELVPQGALLQPVLEKVMNQLIHQLNSFLGDDRFGRPDEIIFEVGRELKQSLRERQNAYRHAEQVKKEKEHIRDILEQDGIPGTLRNIEKYQLWEEFGGFSPIALNKEIAIDELFREGAYEVLPISLGAKIDQGFNNKMLVPTKERFGENRADHTVYGYMKQKGEKIFLEYIEFIKAYSRKISPTKHKRFLQKYPDEGSYFIEFRLKEHKYFVQKTKEVLGKVCHQVHSTDAAITTFLKKEWGLDNLIKGLNISRFQQADLTKTVKKQHNEYEDIISWKKREDRRYFALNAMTVAGTSHQHLLLIGANTGSGKSSYFFKLPFASKASMEDRLKEVIVSKKVGKRVTVNGLRKVNGRTVQSDIVVPRGILSEESIYGKNKSRSSRLVSLNAKMTLEVAETIIDREVRTVVLEHLANFNNDPKTAFKGYRKNPIKHPRYEQFIDKVEIEIWEEEYVIKRPLQFLTKAQLPKIIDHRLRELITQKHKEEGNRFFSNANGQKPLYQNEEQKIPIKTVKCFTGISDAEPINVYDHPNDIHYQKYVVPGNNHHIALYQDKKGKLHEHVVSFWQAVSRKRFGLPVVIKDPQQLWEAVENRTDIDPAVLEKLPPDPEWEYVTDLQQGDAFVFDMTLQDLKEAIDKDKKQLIAPNLFFVRKLARSNYWFNHQYEVQARESVSDKLVGRARFGSKGTIKDAIKVKISRLGDIRIIK</sequence>
<reference evidence="2 3" key="1">
    <citation type="submission" date="2021-12" db="EMBL/GenBank/DDBJ databases">
        <title>Genome sequencing of bacteria with rrn-lacking chromosome and rrn-plasmid.</title>
        <authorList>
            <person name="Anda M."/>
            <person name="Iwasaki W."/>
        </authorList>
    </citation>
    <scope>NUCLEOTIDE SEQUENCE [LARGE SCALE GENOMIC DNA]</scope>
    <source>
        <strain evidence="2 3">NBRC 101262</strain>
        <plasmid evidence="2 3">pPP11</plasmid>
    </source>
</reference>
<keyword evidence="3" id="KW-1185">Reference proteome</keyword>
<geneLocation type="plasmid" evidence="2 3">
    <name>pPP11</name>
</geneLocation>
<evidence type="ECO:0000313" key="2">
    <source>
        <dbReference type="EMBL" id="BDD02476.1"/>
    </source>
</evidence>
<keyword evidence="2" id="KW-0540">Nuclease</keyword>
<dbReference type="Proteomes" id="UP001354989">
    <property type="component" value="Plasmid pPP11"/>
</dbReference>
<keyword evidence="2" id="KW-0614">Plasmid</keyword>
<name>A0ABM7VN90_9BACT</name>
<feature type="domain" description="RuvC endonuclease subdomain 3" evidence="1">
    <location>
        <begin position="677"/>
        <end position="779"/>
    </location>
</feature>
<proteinExistence type="predicted"/>